<dbReference type="PANTHER" id="PTHR14379">
    <property type="entry name" value="LIMKAIN B LKAP"/>
    <property type="match status" value="1"/>
</dbReference>
<protein>
    <recommendedName>
        <fullName evidence="2">NYN domain-containing protein</fullName>
    </recommendedName>
</protein>
<dbReference type="Proteomes" id="UP000836841">
    <property type="component" value="Chromosome 1"/>
</dbReference>
<dbReference type="PANTHER" id="PTHR14379:SF19">
    <property type="entry name" value="ENDONUCLEASE OR GLYCOSYL HYDROLASE-RELATED"/>
    <property type="match status" value="1"/>
</dbReference>
<dbReference type="Pfam" id="PF01936">
    <property type="entry name" value="NYN"/>
    <property type="match status" value="1"/>
</dbReference>
<organism evidence="3 4">
    <name type="scientific">Thlaspi arvense</name>
    <name type="common">Field penny-cress</name>
    <dbReference type="NCBI Taxonomy" id="13288"/>
    <lineage>
        <taxon>Eukaryota</taxon>
        <taxon>Viridiplantae</taxon>
        <taxon>Streptophyta</taxon>
        <taxon>Embryophyta</taxon>
        <taxon>Tracheophyta</taxon>
        <taxon>Spermatophyta</taxon>
        <taxon>Magnoliopsida</taxon>
        <taxon>eudicotyledons</taxon>
        <taxon>Gunneridae</taxon>
        <taxon>Pentapetalae</taxon>
        <taxon>rosids</taxon>
        <taxon>malvids</taxon>
        <taxon>Brassicales</taxon>
        <taxon>Brassicaceae</taxon>
        <taxon>Thlaspideae</taxon>
        <taxon>Thlaspi</taxon>
    </lineage>
</organism>
<dbReference type="GO" id="GO:0010468">
    <property type="term" value="P:regulation of gene expression"/>
    <property type="evidence" value="ECO:0007669"/>
    <property type="project" value="InterPro"/>
</dbReference>
<reference evidence="3 4" key="1">
    <citation type="submission" date="2022-03" db="EMBL/GenBank/DDBJ databases">
        <authorList>
            <person name="Nunn A."/>
            <person name="Chopra R."/>
            <person name="Nunn A."/>
            <person name="Contreras Garrido A."/>
        </authorList>
    </citation>
    <scope>NUCLEOTIDE SEQUENCE [LARGE SCALE GENOMIC DNA]</scope>
</reference>
<proteinExistence type="predicted"/>
<dbReference type="AlphaFoldDB" id="A0AAU9RBZ3"/>
<dbReference type="GO" id="GO:0005777">
    <property type="term" value="C:peroxisome"/>
    <property type="evidence" value="ECO:0007669"/>
    <property type="project" value="InterPro"/>
</dbReference>
<dbReference type="GO" id="GO:0004540">
    <property type="term" value="F:RNA nuclease activity"/>
    <property type="evidence" value="ECO:0007669"/>
    <property type="project" value="InterPro"/>
</dbReference>
<keyword evidence="4" id="KW-1185">Reference proteome</keyword>
<dbReference type="InterPro" id="IPR021139">
    <property type="entry name" value="NYN"/>
</dbReference>
<name>A0AAU9RBZ3_THLAR</name>
<accession>A0AAU9RBZ3</accession>
<keyword evidence="1" id="KW-1133">Transmembrane helix</keyword>
<evidence type="ECO:0000256" key="1">
    <source>
        <dbReference type="SAM" id="Phobius"/>
    </source>
</evidence>
<feature type="transmembrane region" description="Helical" evidence="1">
    <location>
        <begin position="48"/>
        <end position="70"/>
    </location>
</feature>
<keyword evidence="1" id="KW-0472">Membrane</keyword>
<sequence length="262" mass="29543">MMEDLNTATANQAWAETTVWWDISRCPVPGDVDAGRVVPFIKRLLKKLGYTGPLTIIVIGILSEVPIYVLRAISSSGINLLEHIPTGTTYISDRLWGCAWLDQPESNVMLISSQFVFGQRLETIARDVNVIGPLCPSDHPSLGSPFRGCLPWDTVLESIRADSDGGDLECSGTATFNCVACTRADFSDFAVFAKHLHSDDHALEDLSSYRSMFKIPHSYFKKDISRIRRKLKRSRNCVADDEREREAEFNEERERKAMYCFK</sequence>
<evidence type="ECO:0000313" key="3">
    <source>
        <dbReference type="EMBL" id="CAH2038124.1"/>
    </source>
</evidence>
<dbReference type="EMBL" id="OU466857">
    <property type="protein sequence ID" value="CAH2038124.1"/>
    <property type="molecule type" value="Genomic_DNA"/>
</dbReference>
<dbReference type="CDD" id="cd10910">
    <property type="entry name" value="PIN_limkain_b1_N_like"/>
    <property type="match status" value="1"/>
</dbReference>
<feature type="domain" description="NYN" evidence="2">
    <location>
        <begin position="17"/>
        <end position="124"/>
    </location>
</feature>
<gene>
    <name evidence="3" type="ORF">TAV2_LOCUS2025</name>
</gene>
<keyword evidence="1" id="KW-0812">Transmembrane</keyword>
<evidence type="ECO:0000259" key="2">
    <source>
        <dbReference type="Pfam" id="PF01936"/>
    </source>
</evidence>
<evidence type="ECO:0000313" key="4">
    <source>
        <dbReference type="Proteomes" id="UP000836841"/>
    </source>
</evidence>
<dbReference type="InterPro" id="IPR024768">
    <property type="entry name" value="Marf1"/>
</dbReference>